<reference evidence="2" key="1">
    <citation type="journal article" date="2017" name="Proc. Natl. Acad. Sci. U.S.A.">
        <title>Comparative genomics uncovers the prolific and distinctive metabolic potential of the cyanobacterial genus Moorea.</title>
        <authorList>
            <person name="Leao T."/>
            <person name="Castelao G."/>
            <person name="Korobeynikov A."/>
            <person name="Monroe E.A."/>
            <person name="Podell S."/>
            <person name="Glukhov E."/>
            <person name="Allen E.E."/>
            <person name="Gerwick W.H."/>
            <person name="Gerwick L."/>
        </authorList>
    </citation>
    <scope>NUCLEOTIDE SEQUENCE</scope>
    <source>
        <strain evidence="2">JHB</strain>
    </source>
</reference>
<evidence type="ECO:0000256" key="1">
    <source>
        <dbReference type="SAM" id="MobiDB-lite"/>
    </source>
</evidence>
<protein>
    <submittedName>
        <fullName evidence="2">Uncharacterized protein</fullName>
    </submittedName>
</protein>
<dbReference type="Proteomes" id="UP000176944">
    <property type="component" value="Chromosome"/>
</dbReference>
<feature type="region of interest" description="Disordered" evidence="1">
    <location>
        <begin position="31"/>
        <end position="55"/>
    </location>
</feature>
<proteinExistence type="predicted"/>
<accession>A0A9Q9UW09</accession>
<name>A0A9Q9UW09_MOOP1</name>
<gene>
    <name evidence="2" type="ORF">BJP36_35485</name>
</gene>
<dbReference type="AlphaFoldDB" id="A0A9Q9UW09"/>
<sequence length="55" mass="6090">MYNLLKTTPIADLTVHLPIWPSPHLAISPHLPHSPPSRFPTPDSRLPTPCSLKLS</sequence>
<dbReference type="EMBL" id="CP017708">
    <property type="protein sequence ID" value="WAN69395.1"/>
    <property type="molecule type" value="Genomic_DNA"/>
</dbReference>
<evidence type="ECO:0000313" key="2">
    <source>
        <dbReference type="EMBL" id="WAN69395.1"/>
    </source>
</evidence>
<reference evidence="2" key="2">
    <citation type="submission" date="2022-10" db="EMBL/GenBank/DDBJ databases">
        <authorList>
            <person name="Ngo T.-E."/>
        </authorList>
    </citation>
    <scope>NUCLEOTIDE SEQUENCE</scope>
    <source>
        <strain evidence="2">JHB</strain>
    </source>
</reference>
<organism evidence="2">
    <name type="scientific">Moorena producens (strain JHB)</name>
    <dbReference type="NCBI Taxonomy" id="1454205"/>
    <lineage>
        <taxon>Bacteria</taxon>
        <taxon>Bacillati</taxon>
        <taxon>Cyanobacteriota</taxon>
        <taxon>Cyanophyceae</taxon>
        <taxon>Coleofasciculales</taxon>
        <taxon>Coleofasciculaceae</taxon>
        <taxon>Moorena</taxon>
    </lineage>
</organism>